<dbReference type="EMBL" id="LR746272">
    <property type="protein sequence ID" value="CAA7401803.1"/>
    <property type="molecule type" value="Genomic_DNA"/>
</dbReference>
<feature type="region of interest" description="Disordered" evidence="1">
    <location>
        <begin position="67"/>
        <end position="90"/>
    </location>
</feature>
<evidence type="ECO:0000313" key="3">
    <source>
        <dbReference type="EMBL" id="CAA7401803.1"/>
    </source>
</evidence>
<feature type="chain" id="PRO_5029541005" evidence="2">
    <location>
        <begin position="22"/>
        <end position="90"/>
    </location>
</feature>
<reference evidence="3" key="1">
    <citation type="submission" date="2020-02" db="EMBL/GenBank/DDBJ databases">
        <authorList>
            <person name="Scholz U."/>
            <person name="Mascher M."/>
            <person name="Fiebig A."/>
        </authorList>
    </citation>
    <scope>NUCLEOTIDE SEQUENCE</scope>
</reference>
<name>A0A7I8KVH5_SPIIN</name>
<gene>
    <name evidence="3" type="ORF">SI8410_09012481</name>
</gene>
<evidence type="ECO:0000256" key="2">
    <source>
        <dbReference type="SAM" id="SignalP"/>
    </source>
</evidence>
<sequence length="90" mass="10086">MRPWSIHTWLSLTTRLPISFSLTCTTTLCPTTSWPLVTWKRSGTHVPPSILVTRALVVGPISISSRETPAVQVQPDQRAKTKEPDFHYTA</sequence>
<keyword evidence="4" id="KW-1185">Reference proteome</keyword>
<proteinExistence type="predicted"/>
<protein>
    <submittedName>
        <fullName evidence="3">Uncharacterized protein</fullName>
    </submittedName>
</protein>
<feature type="compositionally biased region" description="Basic and acidic residues" evidence="1">
    <location>
        <begin position="77"/>
        <end position="90"/>
    </location>
</feature>
<feature type="signal peptide" evidence="2">
    <location>
        <begin position="1"/>
        <end position="21"/>
    </location>
</feature>
<accession>A0A7I8KVH5</accession>
<keyword evidence="2" id="KW-0732">Signal</keyword>
<organism evidence="3 4">
    <name type="scientific">Spirodela intermedia</name>
    <name type="common">Intermediate duckweed</name>
    <dbReference type="NCBI Taxonomy" id="51605"/>
    <lineage>
        <taxon>Eukaryota</taxon>
        <taxon>Viridiplantae</taxon>
        <taxon>Streptophyta</taxon>
        <taxon>Embryophyta</taxon>
        <taxon>Tracheophyta</taxon>
        <taxon>Spermatophyta</taxon>
        <taxon>Magnoliopsida</taxon>
        <taxon>Liliopsida</taxon>
        <taxon>Araceae</taxon>
        <taxon>Lemnoideae</taxon>
        <taxon>Spirodela</taxon>
    </lineage>
</organism>
<evidence type="ECO:0000256" key="1">
    <source>
        <dbReference type="SAM" id="MobiDB-lite"/>
    </source>
</evidence>
<evidence type="ECO:0000313" key="4">
    <source>
        <dbReference type="Proteomes" id="UP000663760"/>
    </source>
</evidence>
<dbReference type="AlphaFoldDB" id="A0A7I8KVH5"/>
<dbReference type="Proteomes" id="UP000663760">
    <property type="component" value="Chromosome 9"/>
</dbReference>